<dbReference type="SMART" id="SM00355">
    <property type="entry name" value="ZnF_C2H2"/>
    <property type="match status" value="3"/>
</dbReference>
<evidence type="ECO:0000256" key="4">
    <source>
        <dbReference type="ARBA" id="ARBA00022737"/>
    </source>
</evidence>
<keyword evidence="9" id="KW-0804">Transcription</keyword>
<dbReference type="AlphaFoldDB" id="A0AAV2PVV2"/>
<evidence type="ECO:0000256" key="2">
    <source>
        <dbReference type="ARBA" id="ARBA00006991"/>
    </source>
</evidence>
<keyword evidence="6" id="KW-0862">Zinc</keyword>
<comment type="subcellular location">
    <subcellularLocation>
        <location evidence="1">Nucleus</location>
    </subcellularLocation>
</comment>
<proteinExistence type="inferred from homology"/>
<dbReference type="SUPFAM" id="SSF57667">
    <property type="entry name" value="beta-beta-alpha zinc fingers"/>
    <property type="match status" value="2"/>
</dbReference>
<dbReference type="PANTHER" id="PTHR24394:SF48">
    <property type="entry name" value="ZINC FINGER PROTEIN 771"/>
    <property type="match status" value="1"/>
</dbReference>
<reference evidence="13 14" key="1">
    <citation type="submission" date="2024-05" db="EMBL/GenBank/DDBJ databases">
        <authorList>
            <person name="Wallberg A."/>
        </authorList>
    </citation>
    <scope>NUCLEOTIDE SEQUENCE [LARGE SCALE GENOMIC DNA]</scope>
</reference>
<evidence type="ECO:0000256" key="7">
    <source>
        <dbReference type="ARBA" id="ARBA00023015"/>
    </source>
</evidence>
<feature type="domain" description="C2H2-type" evidence="12">
    <location>
        <begin position="108"/>
        <end position="126"/>
    </location>
</feature>
<dbReference type="FunFam" id="3.30.160.60:FF:000383">
    <property type="entry name" value="Uncharacterized protein"/>
    <property type="match status" value="1"/>
</dbReference>
<keyword evidence="14" id="KW-1185">Reference proteome</keyword>
<feature type="domain" description="C2H2-type" evidence="12">
    <location>
        <begin position="41"/>
        <end position="68"/>
    </location>
</feature>
<sequence>MYDKLSFQCDICFKMLSSQKFLSKHLLLVHQDDRPFQNDPFRCDQCSKCFSKKANLKVHQKIHQGVNHFQCDQCTMCFTSKFNLQRHQKTHYMANSTLPSNKTDKTPWQCSECLKCFKAKGALGNH</sequence>
<keyword evidence="3" id="KW-0479">Metal-binding</keyword>
<evidence type="ECO:0000313" key="13">
    <source>
        <dbReference type="EMBL" id="CAL4064813.1"/>
    </source>
</evidence>
<accession>A0AAV2PVV2</accession>
<evidence type="ECO:0000256" key="5">
    <source>
        <dbReference type="ARBA" id="ARBA00022771"/>
    </source>
</evidence>
<keyword evidence="4" id="KW-0677">Repeat</keyword>
<feature type="domain" description="C2H2-type" evidence="12">
    <location>
        <begin position="7"/>
        <end position="35"/>
    </location>
</feature>
<dbReference type="GO" id="GO:0008270">
    <property type="term" value="F:zinc ion binding"/>
    <property type="evidence" value="ECO:0007669"/>
    <property type="project" value="UniProtKB-KW"/>
</dbReference>
<evidence type="ECO:0000256" key="11">
    <source>
        <dbReference type="PROSITE-ProRule" id="PRU00042"/>
    </source>
</evidence>
<keyword evidence="5 11" id="KW-0863">Zinc-finger</keyword>
<evidence type="ECO:0000256" key="8">
    <source>
        <dbReference type="ARBA" id="ARBA00023125"/>
    </source>
</evidence>
<protein>
    <recommendedName>
        <fullName evidence="12">C2H2-type domain-containing protein</fullName>
    </recommendedName>
</protein>
<dbReference type="PROSITE" id="PS50157">
    <property type="entry name" value="ZINC_FINGER_C2H2_2"/>
    <property type="match status" value="4"/>
</dbReference>
<evidence type="ECO:0000256" key="6">
    <source>
        <dbReference type="ARBA" id="ARBA00022833"/>
    </source>
</evidence>
<dbReference type="PROSITE" id="PS00028">
    <property type="entry name" value="ZINC_FINGER_C2H2_1"/>
    <property type="match status" value="3"/>
</dbReference>
<evidence type="ECO:0000313" key="14">
    <source>
        <dbReference type="Proteomes" id="UP001497623"/>
    </source>
</evidence>
<evidence type="ECO:0000259" key="12">
    <source>
        <dbReference type="PROSITE" id="PS50157"/>
    </source>
</evidence>
<organism evidence="13 14">
    <name type="scientific">Meganyctiphanes norvegica</name>
    <name type="common">Northern krill</name>
    <name type="synonym">Thysanopoda norvegica</name>
    <dbReference type="NCBI Taxonomy" id="48144"/>
    <lineage>
        <taxon>Eukaryota</taxon>
        <taxon>Metazoa</taxon>
        <taxon>Ecdysozoa</taxon>
        <taxon>Arthropoda</taxon>
        <taxon>Crustacea</taxon>
        <taxon>Multicrustacea</taxon>
        <taxon>Malacostraca</taxon>
        <taxon>Eumalacostraca</taxon>
        <taxon>Eucarida</taxon>
        <taxon>Euphausiacea</taxon>
        <taxon>Euphausiidae</taxon>
        <taxon>Meganyctiphanes</taxon>
    </lineage>
</organism>
<feature type="non-terminal residue" evidence="13">
    <location>
        <position position="126"/>
    </location>
</feature>
<evidence type="ECO:0000256" key="1">
    <source>
        <dbReference type="ARBA" id="ARBA00004123"/>
    </source>
</evidence>
<dbReference type="Gene3D" id="3.30.160.60">
    <property type="entry name" value="Classic Zinc Finger"/>
    <property type="match status" value="2"/>
</dbReference>
<comment type="caution">
    <text evidence="13">The sequence shown here is derived from an EMBL/GenBank/DDBJ whole genome shotgun (WGS) entry which is preliminary data.</text>
</comment>
<gene>
    <name evidence="13" type="ORF">MNOR_LOCUS4271</name>
</gene>
<dbReference type="GO" id="GO:0005634">
    <property type="term" value="C:nucleus"/>
    <property type="evidence" value="ECO:0007669"/>
    <property type="project" value="UniProtKB-SubCell"/>
</dbReference>
<dbReference type="EMBL" id="CAXKWB010001550">
    <property type="protein sequence ID" value="CAL4064813.1"/>
    <property type="molecule type" value="Genomic_DNA"/>
</dbReference>
<evidence type="ECO:0000256" key="3">
    <source>
        <dbReference type="ARBA" id="ARBA00022723"/>
    </source>
</evidence>
<dbReference type="GO" id="GO:0003677">
    <property type="term" value="F:DNA binding"/>
    <property type="evidence" value="ECO:0007669"/>
    <property type="project" value="UniProtKB-KW"/>
</dbReference>
<dbReference type="InterPro" id="IPR013087">
    <property type="entry name" value="Znf_C2H2_type"/>
</dbReference>
<dbReference type="FunFam" id="3.30.160.60:FF:000100">
    <property type="entry name" value="Zinc finger 45-like"/>
    <property type="match status" value="1"/>
</dbReference>
<comment type="similarity">
    <text evidence="2">Belongs to the krueppel C2H2-type zinc-finger protein family.</text>
</comment>
<feature type="domain" description="C2H2-type" evidence="12">
    <location>
        <begin position="69"/>
        <end position="96"/>
    </location>
</feature>
<evidence type="ECO:0000256" key="9">
    <source>
        <dbReference type="ARBA" id="ARBA00023163"/>
    </source>
</evidence>
<keyword evidence="10" id="KW-0539">Nucleus</keyword>
<dbReference type="Pfam" id="PF16622">
    <property type="entry name" value="zf-C2H2_11"/>
    <property type="match status" value="1"/>
</dbReference>
<dbReference type="Pfam" id="PF00096">
    <property type="entry name" value="zf-C2H2"/>
    <property type="match status" value="2"/>
</dbReference>
<dbReference type="InterPro" id="IPR041697">
    <property type="entry name" value="Znf-C2H2_11"/>
</dbReference>
<keyword evidence="7" id="KW-0805">Transcription regulation</keyword>
<dbReference type="Proteomes" id="UP001497623">
    <property type="component" value="Unassembled WGS sequence"/>
</dbReference>
<dbReference type="InterPro" id="IPR036236">
    <property type="entry name" value="Znf_C2H2_sf"/>
</dbReference>
<name>A0AAV2PVV2_MEGNR</name>
<keyword evidence="8" id="KW-0238">DNA-binding</keyword>
<dbReference type="PANTHER" id="PTHR24394">
    <property type="entry name" value="ZINC FINGER PROTEIN"/>
    <property type="match status" value="1"/>
</dbReference>
<evidence type="ECO:0000256" key="10">
    <source>
        <dbReference type="ARBA" id="ARBA00023242"/>
    </source>
</evidence>
<dbReference type="GO" id="GO:0000981">
    <property type="term" value="F:DNA-binding transcription factor activity, RNA polymerase II-specific"/>
    <property type="evidence" value="ECO:0007669"/>
    <property type="project" value="TreeGrafter"/>
</dbReference>